<gene>
    <name evidence="1" type="ORF">ACFOLC_01105</name>
</gene>
<comment type="caution">
    <text evidence="1">The sequence shown here is derived from an EMBL/GenBank/DDBJ whole genome shotgun (WGS) entry which is preliminary data.</text>
</comment>
<dbReference type="Pfam" id="PF11159">
    <property type="entry name" value="DUF2939"/>
    <property type="match status" value="1"/>
</dbReference>
<dbReference type="Proteomes" id="UP001595740">
    <property type="component" value="Unassembled WGS sequence"/>
</dbReference>
<dbReference type="RefSeq" id="WP_386756862.1">
    <property type="nucleotide sequence ID" value="NZ_JBHRXK010000001.1"/>
</dbReference>
<sequence length="186" mass="19702">MKKWLVLPLIALLALLGWVAAGPFLTVNAIRNAVKAQDTAELSRHVDFPAVRASLKAQFDDYLMHQAGAQMQADPLGALALRLASGVSGSAVDAIATPAGLGAVLEGRNLMHRIGGGGRSDDTYAPSTPPAPLQGAKYGFESPSRFVATVRNDDGEPVAFVLHRDGLRWRLGEIRLPLDPATSTPE</sequence>
<reference evidence="2" key="1">
    <citation type="journal article" date="2019" name="Int. J. Syst. Evol. Microbiol.">
        <title>The Global Catalogue of Microorganisms (GCM) 10K type strain sequencing project: providing services to taxonomists for standard genome sequencing and annotation.</title>
        <authorList>
            <consortium name="The Broad Institute Genomics Platform"/>
            <consortium name="The Broad Institute Genome Sequencing Center for Infectious Disease"/>
            <person name="Wu L."/>
            <person name="Ma J."/>
        </authorList>
    </citation>
    <scope>NUCLEOTIDE SEQUENCE [LARGE SCALE GENOMIC DNA]</scope>
    <source>
        <strain evidence="2">KCTC 42875</strain>
    </source>
</reference>
<organism evidence="1 2">
    <name type="scientific">Lysobacter cavernae</name>
    <dbReference type="NCBI Taxonomy" id="1685901"/>
    <lineage>
        <taxon>Bacteria</taxon>
        <taxon>Pseudomonadati</taxon>
        <taxon>Pseudomonadota</taxon>
        <taxon>Gammaproteobacteria</taxon>
        <taxon>Lysobacterales</taxon>
        <taxon>Lysobacteraceae</taxon>
        <taxon>Lysobacter</taxon>
    </lineage>
</organism>
<accession>A0ABV7RL67</accession>
<dbReference type="InterPro" id="IPR021330">
    <property type="entry name" value="DUF2939"/>
</dbReference>
<protein>
    <submittedName>
        <fullName evidence="1">DUF2939 domain-containing protein</fullName>
    </submittedName>
</protein>
<evidence type="ECO:0000313" key="2">
    <source>
        <dbReference type="Proteomes" id="UP001595740"/>
    </source>
</evidence>
<keyword evidence="2" id="KW-1185">Reference proteome</keyword>
<name>A0ABV7RL67_9GAMM</name>
<proteinExistence type="predicted"/>
<evidence type="ECO:0000313" key="1">
    <source>
        <dbReference type="EMBL" id="MFC3549608.1"/>
    </source>
</evidence>
<dbReference type="EMBL" id="JBHRXK010000001">
    <property type="protein sequence ID" value="MFC3549608.1"/>
    <property type="molecule type" value="Genomic_DNA"/>
</dbReference>